<dbReference type="EMBL" id="FMAU01000003">
    <property type="protein sequence ID" value="SCC16769.1"/>
    <property type="molecule type" value="Genomic_DNA"/>
</dbReference>
<keyword evidence="3" id="KW-1003">Cell membrane</keyword>
<evidence type="ECO:0000313" key="9">
    <source>
        <dbReference type="EMBL" id="SCC16769.1"/>
    </source>
</evidence>
<dbReference type="RefSeq" id="WP_336433371.1">
    <property type="nucleotide sequence ID" value="NZ_FMAU01000003.1"/>
</dbReference>
<comment type="similarity">
    <text evidence="2">Belongs to the UPF0702 family.</text>
</comment>
<evidence type="ECO:0000256" key="2">
    <source>
        <dbReference type="ARBA" id="ARBA00006448"/>
    </source>
</evidence>
<sequence length="237" mass="26726">MNVNVQDVDFLEMISRSTASFLVLLLLARLLGRKQLSQLTFFNYITGISIGSIAADIAGESGTPFLNGLTSLIWWSFLSFLVGYISLKSSKVRVVLDGEPLIVIKKGKILEDTLKKLHLNMDDLSMMLREKGLFSMKAVETAVFEPDGKLSVILKPAYQSVTREDQNIVKTPPTYIPSELIVDGKVVEQNLKEVGVTKDWIDMQLDKLQLNRSDVFYMEMQEDGSLFIDRRNDGLRE</sequence>
<evidence type="ECO:0000259" key="8">
    <source>
        <dbReference type="Pfam" id="PF04239"/>
    </source>
</evidence>
<dbReference type="PANTHER" id="PTHR34582:SF7">
    <property type="entry name" value="UPF0702 TRANSMEMBRANE PROTEIN YDFS"/>
    <property type="match status" value="1"/>
</dbReference>
<comment type="subcellular location">
    <subcellularLocation>
        <location evidence="1">Cell membrane</location>
        <topology evidence="1">Multi-pass membrane protein</topology>
    </subcellularLocation>
</comment>
<feature type="transmembrane region" description="Helical" evidence="7">
    <location>
        <begin position="39"/>
        <end position="59"/>
    </location>
</feature>
<evidence type="ECO:0000256" key="5">
    <source>
        <dbReference type="ARBA" id="ARBA00022989"/>
    </source>
</evidence>
<proteinExistence type="inferred from homology"/>
<evidence type="ECO:0000256" key="4">
    <source>
        <dbReference type="ARBA" id="ARBA00022692"/>
    </source>
</evidence>
<dbReference type="AlphaFoldDB" id="A0A1C4CCA8"/>
<evidence type="ECO:0000256" key="1">
    <source>
        <dbReference type="ARBA" id="ARBA00004651"/>
    </source>
</evidence>
<feature type="transmembrane region" description="Helical" evidence="7">
    <location>
        <begin position="65"/>
        <end position="87"/>
    </location>
</feature>
<dbReference type="Proteomes" id="UP000181997">
    <property type="component" value="Unassembled WGS sequence"/>
</dbReference>
<evidence type="ECO:0000313" key="10">
    <source>
        <dbReference type="Proteomes" id="UP000181997"/>
    </source>
</evidence>
<accession>A0A1C4CCA8</accession>
<evidence type="ECO:0000256" key="3">
    <source>
        <dbReference type="ARBA" id="ARBA00022475"/>
    </source>
</evidence>
<keyword evidence="4 7" id="KW-0812">Transmembrane</keyword>
<keyword evidence="10" id="KW-1185">Reference proteome</keyword>
<dbReference type="InterPro" id="IPR023090">
    <property type="entry name" value="UPF0702_alpha/beta_dom_sf"/>
</dbReference>
<feature type="domain" description="YetF C-terminal" evidence="8">
    <location>
        <begin position="88"/>
        <end position="220"/>
    </location>
</feature>
<keyword evidence="6 7" id="KW-0472">Membrane</keyword>
<keyword evidence="5 7" id="KW-1133">Transmembrane helix</keyword>
<name>A0A1C4CCA8_9BACI</name>
<reference evidence="10" key="1">
    <citation type="submission" date="2016-08" db="EMBL/GenBank/DDBJ databases">
        <authorList>
            <person name="Varghese N."/>
            <person name="Submissions Spin"/>
        </authorList>
    </citation>
    <scope>NUCLEOTIDE SEQUENCE [LARGE SCALE GENOMIC DNA]</scope>
    <source>
        <strain evidence="10">SGD-1123</strain>
    </source>
</reference>
<feature type="transmembrane region" description="Helical" evidence="7">
    <location>
        <begin position="13"/>
        <end position="32"/>
    </location>
</feature>
<dbReference type="GO" id="GO:0005886">
    <property type="term" value="C:plasma membrane"/>
    <property type="evidence" value="ECO:0007669"/>
    <property type="project" value="UniProtKB-SubCell"/>
</dbReference>
<gene>
    <name evidence="9" type="ORF">GA0061094_2846</name>
</gene>
<organism evidence="9 10">
    <name type="scientific">[Bacillus] enclensis</name>
    <dbReference type="NCBI Taxonomy" id="1402860"/>
    <lineage>
        <taxon>Bacteria</taxon>
        <taxon>Bacillati</taxon>
        <taxon>Bacillota</taxon>
        <taxon>Bacilli</taxon>
        <taxon>Bacillales</taxon>
        <taxon>Bacillaceae</taxon>
        <taxon>Rossellomorea</taxon>
    </lineage>
</organism>
<dbReference type="Gene3D" id="3.30.240.20">
    <property type="entry name" value="bsu07140 like domains"/>
    <property type="match status" value="2"/>
</dbReference>
<protein>
    <submittedName>
        <fullName evidence="9">Uncharacterized membrane protein YcaP, DUF421 family</fullName>
    </submittedName>
</protein>
<dbReference type="InterPro" id="IPR007353">
    <property type="entry name" value="DUF421"/>
</dbReference>
<evidence type="ECO:0000256" key="6">
    <source>
        <dbReference type="ARBA" id="ARBA00023136"/>
    </source>
</evidence>
<evidence type="ECO:0000256" key="7">
    <source>
        <dbReference type="SAM" id="Phobius"/>
    </source>
</evidence>
<dbReference type="PANTHER" id="PTHR34582">
    <property type="entry name" value="UPF0702 TRANSMEMBRANE PROTEIN YCAP"/>
    <property type="match status" value="1"/>
</dbReference>
<dbReference type="Pfam" id="PF04239">
    <property type="entry name" value="DUF421"/>
    <property type="match status" value="1"/>
</dbReference>